<sequence length="129" mass="15016">MSACDNSPPLSPLIHLPTSIALELFPFDNLKYIYIYIYLYFIPIQSKSSIIRVRESSLRVDTIAAKWCGQQLRNEFLRPKIVETLHIWTFFSFSLSEFTPSQLEINNKVTLVAQLLRRSLYFPVSVISR</sequence>
<dbReference type="Proteomes" id="UP001227192">
    <property type="component" value="Unassembled WGS sequence"/>
</dbReference>
<name>A0AAI9XCZ2_PENTH</name>
<evidence type="ECO:0000313" key="1">
    <source>
        <dbReference type="EMBL" id="KAJ9492104.1"/>
    </source>
</evidence>
<gene>
    <name evidence="1" type="ORF">VN97_g1154</name>
</gene>
<organism evidence="1 2">
    <name type="scientific">Penicillium thymicola</name>
    <dbReference type="NCBI Taxonomy" id="293382"/>
    <lineage>
        <taxon>Eukaryota</taxon>
        <taxon>Fungi</taxon>
        <taxon>Dikarya</taxon>
        <taxon>Ascomycota</taxon>
        <taxon>Pezizomycotina</taxon>
        <taxon>Eurotiomycetes</taxon>
        <taxon>Eurotiomycetidae</taxon>
        <taxon>Eurotiales</taxon>
        <taxon>Aspergillaceae</taxon>
        <taxon>Penicillium</taxon>
    </lineage>
</organism>
<proteinExistence type="predicted"/>
<accession>A0AAI9XCZ2</accession>
<reference evidence="1" key="1">
    <citation type="submission" date="2015-06" db="EMBL/GenBank/DDBJ databases">
        <authorList>
            <person name="Nguyen H."/>
        </authorList>
    </citation>
    <scope>NUCLEOTIDE SEQUENCE</scope>
    <source>
        <strain evidence="1">DAOM 180753</strain>
    </source>
</reference>
<comment type="caution">
    <text evidence="1">The sequence shown here is derived from an EMBL/GenBank/DDBJ whole genome shotgun (WGS) entry which is preliminary data.</text>
</comment>
<protein>
    <submittedName>
        <fullName evidence="1">Uncharacterized protein</fullName>
    </submittedName>
</protein>
<evidence type="ECO:0000313" key="2">
    <source>
        <dbReference type="Proteomes" id="UP001227192"/>
    </source>
</evidence>
<dbReference type="AlphaFoldDB" id="A0AAI9XCZ2"/>
<keyword evidence="2" id="KW-1185">Reference proteome</keyword>
<reference evidence="1" key="2">
    <citation type="journal article" date="2016" name="Fungal Biol.">
        <title>Ochratoxin A production by Penicillium thymicola.</title>
        <authorList>
            <person name="Nguyen H.D.T."/>
            <person name="McMullin D.R."/>
            <person name="Ponomareva E."/>
            <person name="Riley R."/>
            <person name="Pomraning K.R."/>
            <person name="Baker S.E."/>
            <person name="Seifert K.A."/>
        </authorList>
    </citation>
    <scope>NUCLEOTIDE SEQUENCE</scope>
    <source>
        <strain evidence="1">DAOM 180753</strain>
    </source>
</reference>
<dbReference type="EMBL" id="LACB01000018">
    <property type="protein sequence ID" value="KAJ9492104.1"/>
    <property type="molecule type" value="Genomic_DNA"/>
</dbReference>